<dbReference type="Proteomes" id="UP000218811">
    <property type="component" value="Unassembled WGS sequence"/>
</dbReference>
<keyword evidence="2" id="KW-1185">Reference proteome</keyword>
<reference evidence="1 2" key="1">
    <citation type="journal article" date="2012" name="Science">
        <title>The Paleozoic origin of enzymatic lignin decomposition reconstructed from 31 fungal genomes.</title>
        <authorList>
            <person name="Floudas D."/>
            <person name="Binder M."/>
            <person name="Riley R."/>
            <person name="Barry K."/>
            <person name="Blanchette R.A."/>
            <person name="Henrissat B."/>
            <person name="Martinez A.T."/>
            <person name="Otillar R."/>
            <person name="Spatafora J.W."/>
            <person name="Yadav J.S."/>
            <person name="Aerts A."/>
            <person name="Benoit I."/>
            <person name="Boyd A."/>
            <person name="Carlson A."/>
            <person name="Copeland A."/>
            <person name="Coutinho P.M."/>
            <person name="de Vries R.P."/>
            <person name="Ferreira P."/>
            <person name="Findley K."/>
            <person name="Foster B."/>
            <person name="Gaskell J."/>
            <person name="Glotzer D."/>
            <person name="Gorecki P."/>
            <person name="Heitman J."/>
            <person name="Hesse C."/>
            <person name="Hori C."/>
            <person name="Igarashi K."/>
            <person name="Jurgens J.A."/>
            <person name="Kallen N."/>
            <person name="Kersten P."/>
            <person name="Kohler A."/>
            <person name="Kuees U."/>
            <person name="Kumar T.K.A."/>
            <person name="Kuo A."/>
            <person name="LaButti K."/>
            <person name="Larrondo L.F."/>
            <person name="Lindquist E."/>
            <person name="Ling A."/>
            <person name="Lombard V."/>
            <person name="Lucas S."/>
            <person name="Lundell T."/>
            <person name="Martin R."/>
            <person name="McLaughlin D.J."/>
            <person name="Morgenstern I."/>
            <person name="Morin E."/>
            <person name="Murat C."/>
            <person name="Nagy L.G."/>
            <person name="Nolan M."/>
            <person name="Ohm R.A."/>
            <person name="Patyshakuliyeva A."/>
            <person name="Rokas A."/>
            <person name="Ruiz-Duenas F.J."/>
            <person name="Sabat G."/>
            <person name="Salamov A."/>
            <person name="Samejima M."/>
            <person name="Schmutz J."/>
            <person name="Slot J.C."/>
            <person name="St John F."/>
            <person name="Stenlid J."/>
            <person name="Sun H."/>
            <person name="Sun S."/>
            <person name="Syed K."/>
            <person name="Tsang A."/>
            <person name="Wiebenga A."/>
            <person name="Young D."/>
            <person name="Pisabarro A."/>
            <person name="Eastwood D.C."/>
            <person name="Martin F."/>
            <person name="Cullen D."/>
            <person name="Grigoriev I.V."/>
            <person name="Hibbett D.S."/>
        </authorList>
    </citation>
    <scope>NUCLEOTIDE SEQUENCE [LARGE SCALE GENOMIC DNA]</scope>
    <source>
        <strain evidence="1 2">MD-104</strain>
    </source>
</reference>
<accession>A0A2H3JPC7</accession>
<name>A0A2H3JPC7_WOLCO</name>
<proteinExistence type="predicted"/>
<gene>
    <name evidence="1" type="ORF">WOLCODRAFT_18698</name>
</gene>
<organism evidence="1 2">
    <name type="scientific">Wolfiporia cocos (strain MD-104)</name>
    <name type="common">Brown rot fungus</name>
    <dbReference type="NCBI Taxonomy" id="742152"/>
    <lineage>
        <taxon>Eukaryota</taxon>
        <taxon>Fungi</taxon>
        <taxon>Dikarya</taxon>
        <taxon>Basidiomycota</taxon>
        <taxon>Agaricomycotina</taxon>
        <taxon>Agaricomycetes</taxon>
        <taxon>Polyporales</taxon>
        <taxon>Phaeolaceae</taxon>
        <taxon>Wolfiporia</taxon>
    </lineage>
</organism>
<evidence type="ECO:0000313" key="1">
    <source>
        <dbReference type="EMBL" id="PCH44050.1"/>
    </source>
</evidence>
<dbReference type="AlphaFoldDB" id="A0A2H3JPC7"/>
<evidence type="ECO:0000313" key="2">
    <source>
        <dbReference type="Proteomes" id="UP000218811"/>
    </source>
</evidence>
<protein>
    <submittedName>
        <fullName evidence="1">Uncharacterized protein</fullName>
    </submittedName>
</protein>
<dbReference type="EMBL" id="KB468157">
    <property type="protein sequence ID" value="PCH44050.1"/>
    <property type="molecule type" value="Genomic_DNA"/>
</dbReference>
<sequence>MWFCANALCELKRKTGDECQEERLGAVIGWGSCQYLWDEVLVGITLRYVALFGELVTSGKCCLNEQMLDETFKHWRGKRPATSRLVSPQRGRAPAGVVYDDEGREGVHGVSYTAHSCGCQQSGWSSSVTDTRVIQSMSHAL</sequence>